<dbReference type="PANTHER" id="PTHR38831:SF1">
    <property type="entry name" value="TYPE II SECRETION SYSTEM PROTEIN K-RELATED"/>
    <property type="match status" value="1"/>
</dbReference>
<evidence type="ECO:0000256" key="7">
    <source>
        <dbReference type="ARBA" id="ARBA00022927"/>
    </source>
</evidence>
<dbReference type="EMBL" id="CP016896">
    <property type="protein sequence ID" value="APV35009.1"/>
    <property type="molecule type" value="Genomic_DNA"/>
</dbReference>
<dbReference type="SUPFAM" id="SSF54523">
    <property type="entry name" value="Pili subunits"/>
    <property type="match status" value="1"/>
</dbReference>
<dbReference type="GO" id="GO:0005886">
    <property type="term" value="C:plasma membrane"/>
    <property type="evidence" value="ECO:0007669"/>
    <property type="project" value="UniProtKB-SubCell"/>
</dbReference>
<evidence type="ECO:0000259" key="11">
    <source>
        <dbReference type="Pfam" id="PF03934"/>
    </source>
</evidence>
<dbReference type="Proteomes" id="UP000185674">
    <property type="component" value="Chromosome"/>
</dbReference>
<evidence type="ECO:0000313" key="14">
    <source>
        <dbReference type="EMBL" id="WND04601.1"/>
    </source>
</evidence>
<keyword evidence="7" id="KW-0653">Protein transport</keyword>
<dbReference type="SUPFAM" id="SSF158544">
    <property type="entry name" value="GspK insert domain-like"/>
    <property type="match status" value="1"/>
</dbReference>
<sequence length="322" mass="35841">MKRQQGVALITILVMVALATILAASIVKHQSNTAQNTGYLIRQNQSLLYAKSAEAFFSELLVQDAQNAAEADHPAEIWAQPMPPFPVEDGFVSGVLKDESGKFNLNNLVDAQDKVDENAKAWFEQLLVRVGLSPQLSEAVIDWQDRNDEVSGSAGAESSYYQGLSRPYLAANTKFHSVDELRMVRGFEGKNFDLIRPYVTALPSNAPTKVNINTASTLLLTSLDTSLNPAAVQNALQEKMSNMGYFKSVDELWTLDAFKGVSAENRNKFKNLLDVRSDYFRAYIEVLLSERKRQFTSDLVRINKKVYVYSRSLASVPKAAMD</sequence>
<dbReference type="InterPro" id="IPR049179">
    <property type="entry name" value="T2SSK_SAM-like_2nd"/>
</dbReference>
<keyword evidence="8" id="KW-1133">Transmembrane helix</keyword>
<dbReference type="Gene3D" id="1.10.40.60">
    <property type="entry name" value="EpsJ-like"/>
    <property type="match status" value="2"/>
</dbReference>
<organism evidence="13 15">
    <name type="scientific">Acinetobacter soli</name>
    <dbReference type="NCBI Taxonomy" id="487316"/>
    <lineage>
        <taxon>Bacteria</taxon>
        <taxon>Pseudomonadati</taxon>
        <taxon>Pseudomonadota</taxon>
        <taxon>Gammaproteobacteria</taxon>
        <taxon>Moraxellales</taxon>
        <taxon>Moraxellaceae</taxon>
        <taxon>Acinetobacter</taxon>
    </lineage>
</organism>
<dbReference type="InterPro" id="IPR049031">
    <property type="entry name" value="T2SSK_SAM-like_1st"/>
</dbReference>
<gene>
    <name evidence="14" type="primary">gspK</name>
    <name evidence="13" type="ORF">BEN76_02810</name>
    <name evidence="14" type="ORF">RHP80_10225</name>
</gene>
<keyword evidence="6" id="KW-0812">Transmembrane</keyword>
<feature type="domain" description="T2SS protein K second SAM-like" evidence="11">
    <location>
        <begin position="210"/>
        <end position="275"/>
    </location>
</feature>
<dbReference type="InterPro" id="IPR005628">
    <property type="entry name" value="GspK"/>
</dbReference>
<reference evidence="14" key="2">
    <citation type="submission" date="2023-09" db="EMBL/GenBank/DDBJ databases">
        <title>Acinetobacter soli.</title>
        <authorList>
            <person name="Kim B."/>
            <person name="Kim D."/>
            <person name="Park D."/>
        </authorList>
    </citation>
    <scope>NUCLEOTIDE SEQUENCE</scope>
    <source>
        <strain evidence="14">2023.05</strain>
    </source>
</reference>
<dbReference type="InterPro" id="IPR038072">
    <property type="entry name" value="GspK_central_sf"/>
</dbReference>
<dbReference type="RefSeq" id="WP_076032179.1">
    <property type="nucleotide sequence ID" value="NZ_BHGF01000020.1"/>
</dbReference>
<dbReference type="GO" id="GO:0009306">
    <property type="term" value="P:protein secretion"/>
    <property type="evidence" value="ECO:0007669"/>
    <property type="project" value="InterPro"/>
</dbReference>
<dbReference type="Proteomes" id="UP001256400">
    <property type="component" value="Chromosome"/>
</dbReference>
<name>A0A1P8EFM8_9GAMM</name>
<reference evidence="13 15" key="1">
    <citation type="submission" date="2016-08" db="EMBL/GenBank/DDBJ databases">
        <title>Complete genome sequence of Acinetobacter baylyi strain GFJ2.</title>
        <authorList>
            <person name="Tabata M."/>
            <person name="Kuboki S."/>
            <person name="Gibu N."/>
            <person name="Kinouchi Y."/>
            <person name="Vangnai A."/>
            <person name="Kasai D."/>
            <person name="Fukuda M."/>
        </authorList>
    </citation>
    <scope>NUCLEOTIDE SEQUENCE [LARGE SCALE GENOMIC DNA]</scope>
    <source>
        <strain evidence="13 15">GFJ2</strain>
    </source>
</reference>
<dbReference type="Gene3D" id="3.30.1300.30">
    <property type="entry name" value="GSPII I/J protein-like"/>
    <property type="match status" value="1"/>
</dbReference>
<evidence type="ECO:0000256" key="6">
    <source>
        <dbReference type="ARBA" id="ARBA00022692"/>
    </source>
</evidence>
<protein>
    <recommendedName>
        <fullName evidence="10">Type II secretion system protein K</fullName>
    </recommendedName>
</protein>
<keyword evidence="4 10" id="KW-1003">Cell membrane</keyword>
<evidence type="ECO:0000259" key="12">
    <source>
        <dbReference type="Pfam" id="PF21687"/>
    </source>
</evidence>
<evidence type="ECO:0000256" key="10">
    <source>
        <dbReference type="PIRNR" id="PIRNR002786"/>
    </source>
</evidence>
<dbReference type="Pfam" id="PF03934">
    <property type="entry name" value="T2SSK"/>
    <property type="match status" value="1"/>
</dbReference>
<keyword evidence="3 10" id="KW-0813">Transport</keyword>
<dbReference type="eggNOG" id="COG3156">
    <property type="taxonomic scope" value="Bacteria"/>
</dbReference>
<evidence type="ECO:0000313" key="15">
    <source>
        <dbReference type="Proteomes" id="UP000185674"/>
    </source>
</evidence>
<evidence type="ECO:0000256" key="9">
    <source>
        <dbReference type="ARBA" id="ARBA00023136"/>
    </source>
</evidence>
<proteinExistence type="inferred from homology"/>
<dbReference type="PIRSF" id="PIRSF002786">
    <property type="entry name" value="XcpX"/>
    <property type="match status" value="1"/>
</dbReference>
<dbReference type="KEGG" id="asol:BEN76_02810"/>
<keyword evidence="5 10" id="KW-0997">Cell inner membrane</keyword>
<evidence type="ECO:0000256" key="3">
    <source>
        <dbReference type="ARBA" id="ARBA00022448"/>
    </source>
</evidence>
<evidence type="ECO:0000256" key="5">
    <source>
        <dbReference type="ARBA" id="ARBA00022519"/>
    </source>
</evidence>
<comment type="subcellular location">
    <subcellularLocation>
        <location evidence="1 10">Cell inner membrane</location>
    </subcellularLocation>
</comment>
<evidence type="ECO:0000256" key="2">
    <source>
        <dbReference type="ARBA" id="ARBA00007246"/>
    </source>
</evidence>
<dbReference type="InterPro" id="IPR045584">
    <property type="entry name" value="Pilin-like"/>
</dbReference>
<dbReference type="Pfam" id="PF21687">
    <property type="entry name" value="T2SSK_1st"/>
    <property type="match status" value="1"/>
</dbReference>
<keyword evidence="9 10" id="KW-0472">Membrane</keyword>
<dbReference type="PANTHER" id="PTHR38831">
    <property type="entry name" value="TYPE II SECRETION SYSTEM PROTEIN K"/>
    <property type="match status" value="1"/>
</dbReference>
<dbReference type="NCBIfam" id="NF037980">
    <property type="entry name" value="T2SS_GspK"/>
    <property type="match status" value="1"/>
</dbReference>
<evidence type="ECO:0000256" key="4">
    <source>
        <dbReference type="ARBA" id="ARBA00022475"/>
    </source>
</evidence>
<evidence type="ECO:0000256" key="1">
    <source>
        <dbReference type="ARBA" id="ARBA00004533"/>
    </source>
</evidence>
<dbReference type="STRING" id="487316.BEN76_02810"/>
<evidence type="ECO:0000313" key="13">
    <source>
        <dbReference type="EMBL" id="APV35009.1"/>
    </source>
</evidence>
<dbReference type="EMBL" id="CP134206">
    <property type="protein sequence ID" value="WND04601.1"/>
    <property type="molecule type" value="Genomic_DNA"/>
</dbReference>
<comment type="similarity">
    <text evidence="2 10">Belongs to the GSP K family.</text>
</comment>
<accession>A0A1P8EFM8</accession>
<dbReference type="AlphaFoldDB" id="A0A1P8EFM8"/>
<evidence type="ECO:0000256" key="8">
    <source>
        <dbReference type="ARBA" id="ARBA00022989"/>
    </source>
</evidence>
<feature type="domain" description="T2SS protein K first SAM-like" evidence="12">
    <location>
        <begin position="101"/>
        <end position="203"/>
    </location>
</feature>